<evidence type="ECO:0000313" key="2">
    <source>
        <dbReference type="Proteomes" id="UP001217838"/>
    </source>
</evidence>
<comment type="caution">
    <text evidence="1">The sequence shown here is derived from an EMBL/GenBank/DDBJ whole genome shotgun (WGS) entry which is preliminary data.</text>
</comment>
<organism evidence="1 2">
    <name type="scientific">Nannocystis radixulma</name>
    <dbReference type="NCBI Taxonomy" id="2995305"/>
    <lineage>
        <taxon>Bacteria</taxon>
        <taxon>Pseudomonadati</taxon>
        <taxon>Myxococcota</taxon>
        <taxon>Polyangia</taxon>
        <taxon>Nannocystales</taxon>
        <taxon>Nannocystaceae</taxon>
        <taxon>Nannocystis</taxon>
    </lineage>
</organism>
<dbReference type="EMBL" id="JAQNDN010000020">
    <property type="protein sequence ID" value="MDC0672848.1"/>
    <property type="molecule type" value="Genomic_DNA"/>
</dbReference>
<gene>
    <name evidence="1" type="ORF">POL58_34160</name>
</gene>
<protein>
    <submittedName>
        <fullName evidence="1">Uncharacterized protein</fullName>
    </submittedName>
</protein>
<accession>A0ABT5BHG2</accession>
<sequence>MRVMAGAILRFDSVTEMIEYCRARYRTDDVRSGTQDGDFVLFVRPADGPAFESLIVHFEGERTYAVMLPPRE</sequence>
<name>A0ABT5BHG2_9BACT</name>
<proteinExistence type="predicted"/>
<reference evidence="1 2" key="1">
    <citation type="submission" date="2022-11" db="EMBL/GenBank/DDBJ databases">
        <title>Minimal conservation of predation-associated metabolite biosynthetic gene clusters underscores biosynthetic potential of Myxococcota including descriptions for ten novel species: Archangium lansinium sp. nov., Myxococcus landrumus sp. nov., Nannocystis bai.</title>
        <authorList>
            <person name="Ahearne A."/>
            <person name="Stevens C."/>
            <person name="Dowd S."/>
        </authorList>
    </citation>
    <scope>NUCLEOTIDE SEQUENCE [LARGE SCALE GENOMIC DNA]</scope>
    <source>
        <strain evidence="1 2">NCELM</strain>
    </source>
</reference>
<evidence type="ECO:0000313" key="1">
    <source>
        <dbReference type="EMBL" id="MDC0672848.1"/>
    </source>
</evidence>
<dbReference type="Proteomes" id="UP001217838">
    <property type="component" value="Unassembled WGS sequence"/>
</dbReference>
<keyword evidence="2" id="KW-1185">Reference proteome</keyword>
<dbReference type="RefSeq" id="WP_267688189.1">
    <property type="nucleotide sequence ID" value="NZ_JAQNDN010000020.1"/>
</dbReference>